<sequence>MNVEVLDPRVDPEPAGWAEFCRAQHAHPNWDYSLLRVESRAAGSPNVLVTVRVDGVLVAAITALLAGYRSGLRREPGRVRGLATVAPRWVEVQHRWLSGYPGWAFAEHLDARARREILRRFERLVCRFAGPGCVGVVYRVVRPGELDLVAGRGRVVRKSMGYGELENSFTSLDDWYASLRKKRRHHVRSLARKVATDPSLTIEFGPGRTELDGAELAALIDEHRDGYGRSPFDSRGWQSPQYLAALVHRPDVHTLTYRDDTGRLIGLATLLDHPTHPSYQHWAAVRAEESGKHLYFDSYARLVRHMIDNGAKSLNAGRGMLELKATLGFTPRELYCVIVPRPVAG</sequence>
<dbReference type="RefSeq" id="WP_133851251.1">
    <property type="nucleotide sequence ID" value="NZ_SNXZ01000003.1"/>
</dbReference>
<accession>A0A4R6SDY8</accession>
<feature type="domain" description="BioF2-like acetyltransferase" evidence="1">
    <location>
        <begin position="181"/>
        <end position="320"/>
    </location>
</feature>
<gene>
    <name evidence="2" type="ORF">EV186_1031142</name>
</gene>
<comment type="caution">
    <text evidence="2">The sequence shown here is derived from an EMBL/GenBank/DDBJ whole genome shotgun (WGS) entry which is preliminary data.</text>
</comment>
<dbReference type="AlphaFoldDB" id="A0A4R6SDY8"/>
<dbReference type="SUPFAM" id="SSF55729">
    <property type="entry name" value="Acyl-CoA N-acyltransferases (Nat)"/>
    <property type="match status" value="1"/>
</dbReference>
<name>A0A4R6SDY8_LABRH</name>
<dbReference type="InterPro" id="IPR016181">
    <property type="entry name" value="Acyl_CoA_acyltransferase"/>
</dbReference>
<dbReference type="EMBL" id="SNXZ01000003">
    <property type="protein sequence ID" value="TDP98161.1"/>
    <property type="molecule type" value="Genomic_DNA"/>
</dbReference>
<evidence type="ECO:0000313" key="2">
    <source>
        <dbReference type="EMBL" id="TDP98161.1"/>
    </source>
</evidence>
<dbReference type="OrthoDB" id="3687960at2"/>
<organism evidence="2 3">
    <name type="scientific">Labedaea rhizosphaerae</name>
    <dbReference type="NCBI Taxonomy" id="598644"/>
    <lineage>
        <taxon>Bacteria</taxon>
        <taxon>Bacillati</taxon>
        <taxon>Actinomycetota</taxon>
        <taxon>Actinomycetes</taxon>
        <taxon>Pseudonocardiales</taxon>
        <taxon>Pseudonocardiaceae</taxon>
        <taxon>Labedaea</taxon>
    </lineage>
</organism>
<dbReference type="Proteomes" id="UP000295444">
    <property type="component" value="Unassembled WGS sequence"/>
</dbReference>
<evidence type="ECO:0000313" key="3">
    <source>
        <dbReference type="Proteomes" id="UP000295444"/>
    </source>
</evidence>
<keyword evidence="3" id="KW-1185">Reference proteome</keyword>
<reference evidence="2 3" key="1">
    <citation type="submission" date="2019-03" db="EMBL/GenBank/DDBJ databases">
        <title>Genomic Encyclopedia of Type Strains, Phase IV (KMG-IV): sequencing the most valuable type-strain genomes for metagenomic binning, comparative biology and taxonomic classification.</title>
        <authorList>
            <person name="Goeker M."/>
        </authorList>
    </citation>
    <scope>NUCLEOTIDE SEQUENCE [LARGE SCALE GENOMIC DNA]</scope>
    <source>
        <strain evidence="2 3">DSM 45361</strain>
    </source>
</reference>
<protein>
    <recommendedName>
        <fullName evidence="1">BioF2-like acetyltransferase domain-containing protein</fullName>
    </recommendedName>
</protein>
<dbReference type="Pfam" id="PF13480">
    <property type="entry name" value="Acetyltransf_6"/>
    <property type="match status" value="1"/>
</dbReference>
<dbReference type="InterPro" id="IPR038740">
    <property type="entry name" value="BioF2-like_GNAT_dom"/>
</dbReference>
<proteinExistence type="predicted"/>
<evidence type="ECO:0000259" key="1">
    <source>
        <dbReference type="Pfam" id="PF13480"/>
    </source>
</evidence>